<evidence type="ECO:0000256" key="1">
    <source>
        <dbReference type="SAM" id="Phobius"/>
    </source>
</evidence>
<comment type="caution">
    <text evidence="2">The sequence shown here is derived from an EMBL/GenBank/DDBJ whole genome shotgun (WGS) entry which is preliminary data.</text>
</comment>
<keyword evidence="3" id="KW-1185">Reference proteome</keyword>
<evidence type="ECO:0000313" key="2">
    <source>
        <dbReference type="EMBL" id="RKS74065.1"/>
    </source>
</evidence>
<feature type="transmembrane region" description="Helical" evidence="1">
    <location>
        <begin position="106"/>
        <end position="127"/>
    </location>
</feature>
<gene>
    <name evidence="2" type="ORF">CLV35_2564</name>
</gene>
<keyword evidence="1" id="KW-1133">Transmembrane helix</keyword>
<organism evidence="2 3">
    <name type="scientific">Motilibacter peucedani</name>
    <dbReference type="NCBI Taxonomy" id="598650"/>
    <lineage>
        <taxon>Bacteria</taxon>
        <taxon>Bacillati</taxon>
        <taxon>Actinomycetota</taxon>
        <taxon>Actinomycetes</taxon>
        <taxon>Motilibacterales</taxon>
        <taxon>Motilibacteraceae</taxon>
        <taxon>Motilibacter</taxon>
    </lineage>
</organism>
<feature type="transmembrane region" description="Helical" evidence="1">
    <location>
        <begin position="315"/>
        <end position="338"/>
    </location>
</feature>
<dbReference type="InParanoid" id="A0A420XPF6"/>
<dbReference type="AlphaFoldDB" id="A0A420XPF6"/>
<evidence type="ECO:0000313" key="3">
    <source>
        <dbReference type="Proteomes" id="UP000281955"/>
    </source>
</evidence>
<reference evidence="2 3" key="1">
    <citation type="submission" date="2018-10" db="EMBL/GenBank/DDBJ databases">
        <title>Genomic Encyclopedia of Archaeal and Bacterial Type Strains, Phase II (KMG-II): from individual species to whole genera.</title>
        <authorList>
            <person name="Goeker M."/>
        </authorList>
    </citation>
    <scope>NUCLEOTIDE SEQUENCE [LARGE SCALE GENOMIC DNA]</scope>
    <source>
        <strain evidence="2 3">RP-AC37</strain>
    </source>
</reference>
<dbReference type="OrthoDB" id="4515621at2"/>
<keyword evidence="1" id="KW-0812">Transmembrane</keyword>
<feature type="transmembrane region" description="Helical" evidence="1">
    <location>
        <begin position="358"/>
        <end position="382"/>
    </location>
</feature>
<name>A0A420XPF6_9ACTN</name>
<proteinExistence type="predicted"/>
<accession>A0A420XPF6</accession>
<dbReference type="RefSeq" id="WP_121193832.1">
    <property type="nucleotide sequence ID" value="NZ_RBWV01000012.1"/>
</dbReference>
<sequence length="403" mass="41494">MSTATVPPAEALAALSIVADGDAYVVGDPRTRTFVAVPAVGAHVLEWLRAGDDVVTAARRAEELVGEPVDVADFLGVLVEQGVLTHQAPAAPSGVSPRWQRLGAAVFGRTGWSVQLALTALGVVLAVRDPSLRPRGSHLVVAGSPLASLLVGMAAAVLCTVLHEGGHVLAAAARGVPTRLSVGRRLWFLTAQADLTGLWTLPRLQRLPPLLAGLSVDAAVTGGLVAVEASGVCGGTAAEVLRATVALQLAAMVFQGAVFLRTDLYAVLATLSGCRTLWALKSALLRQAVGRAGASDLEVLAAAGRRERAWARAYLLLYVPGTLAATWYLAAVSLPGTAHVVRLTGDGLAPLDLGSGRTWQSLAVVSLVVVPNLLTVGAALAAQLRSAGRLRRADEVDPAAVQD</sequence>
<feature type="transmembrane region" description="Helical" evidence="1">
    <location>
        <begin position="139"/>
        <end position="162"/>
    </location>
</feature>
<keyword evidence="1" id="KW-0472">Membrane</keyword>
<dbReference type="EMBL" id="RBWV01000012">
    <property type="protein sequence ID" value="RKS74065.1"/>
    <property type="molecule type" value="Genomic_DNA"/>
</dbReference>
<protein>
    <recommendedName>
        <fullName evidence="4">Peptide zinc metalloprotease protein</fullName>
    </recommendedName>
</protein>
<evidence type="ECO:0008006" key="4">
    <source>
        <dbReference type="Google" id="ProtNLM"/>
    </source>
</evidence>
<dbReference type="Proteomes" id="UP000281955">
    <property type="component" value="Unassembled WGS sequence"/>
</dbReference>